<dbReference type="Gene3D" id="1.10.10.10">
    <property type="entry name" value="Winged helix-like DNA-binding domain superfamily/Winged helix DNA-binding domain"/>
    <property type="match status" value="1"/>
</dbReference>
<dbReference type="PANTHER" id="PTHR30537">
    <property type="entry name" value="HTH-TYPE TRANSCRIPTIONAL REGULATOR"/>
    <property type="match status" value="1"/>
</dbReference>
<dbReference type="GO" id="GO:0003700">
    <property type="term" value="F:DNA-binding transcription factor activity"/>
    <property type="evidence" value="ECO:0007669"/>
    <property type="project" value="InterPro"/>
</dbReference>
<dbReference type="Pfam" id="PF03466">
    <property type="entry name" value="LysR_substrate"/>
    <property type="match status" value="1"/>
</dbReference>
<organism evidence="6 7">
    <name type="scientific">Paracoccus alkanivorans</name>
    <dbReference type="NCBI Taxonomy" id="2116655"/>
    <lineage>
        <taxon>Bacteria</taxon>
        <taxon>Pseudomonadati</taxon>
        <taxon>Pseudomonadota</taxon>
        <taxon>Alphaproteobacteria</taxon>
        <taxon>Rhodobacterales</taxon>
        <taxon>Paracoccaceae</taxon>
        <taxon>Paracoccus</taxon>
    </lineage>
</organism>
<keyword evidence="7" id="KW-1185">Reference proteome</keyword>
<evidence type="ECO:0000256" key="3">
    <source>
        <dbReference type="ARBA" id="ARBA00023125"/>
    </source>
</evidence>
<comment type="caution">
    <text evidence="6">The sequence shown here is derived from an EMBL/GenBank/DDBJ whole genome shotgun (WGS) entry which is preliminary data.</text>
</comment>
<dbReference type="Pfam" id="PF00126">
    <property type="entry name" value="HTH_1"/>
    <property type="match status" value="1"/>
</dbReference>
<comment type="similarity">
    <text evidence="1">Belongs to the LysR transcriptional regulatory family.</text>
</comment>
<dbReference type="EMBL" id="QOKZ01000004">
    <property type="protein sequence ID" value="RMC34983.1"/>
    <property type="molecule type" value="Genomic_DNA"/>
</dbReference>
<dbReference type="AlphaFoldDB" id="A0A3M0MCR0"/>
<dbReference type="SUPFAM" id="SSF46785">
    <property type="entry name" value="Winged helix' DNA-binding domain"/>
    <property type="match status" value="1"/>
</dbReference>
<dbReference type="RefSeq" id="WP_122112762.1">
    <property type="nucleotide sequence ID" value="NZ_QOKZ01000004.1"/>
</dbReference>
<protein>
    <submittedName>
        <fullName evidence="6">LysR family transcriptional regulator</fullName>
    </submittedName>
</protein>
<keyword evidence="4" id="KW-0804">Transcription</keyword>
<dbReference type="PROSITE" id="PS50931">
    <property type="entry name" value="HTH_LYSR"/>
    <property type="match status" value="1"/>
</dbReference>
<dbReference type="CDD" id="cd08422">
    <property type="entry name" value="PBP2_CrgA_like"/>
    <property type="match status" value="1"/>
</dbReference>
<dbReference type="GO" id="GO:0043565">
    <property type="term" value="F:sequence-specific DNA binding"/>
    <property type="evidence" value="ECO:0007669"/>
    <property type="project" value="TreeGrafter"/>
</dbReference>
<evidence type="ECO:0000313" key="7">
    <source>
        <dbReference type="Proteomes" id="UP000273516"/>
    </source>
</evidence>
<evidence type="ECO:0000259" key="5">
    <source>
        <dbReference type="PROSITE" id="PS50931"/>
    </source>
</evidence>
<dbReference type="OrthoDB" id="9813056at2"/>
<dbReference type="GO" id="GO:0006351">
    <property type="term" value="P:DNA-templated transcription"/>
    <property type="evidence" value="ECO:0007669"/>
    <property type="project" value="TreeGrafter"/>
</dbReference>
<dbReference type="InterPro" id="IPR058163">
    <property type="entry name" value="LysR-type_TF_proteobact-type"/>
</dbReference>
<evidence type="ECO:0000256" key="1">
    <source>
        <dbReference type="ARBA" id="ARBA00009437"/>
    </source>
</evidence>
<dbReference type="SUPFAM" id="SSF53850">
    <property type="entry name" value="Periplasmic binding protein-like II"/>
    <property type="match status" value="1"/>
</dbReference>
<evidence type="ECO:0000256" key="2">
    <source>
        <dbReference type="ARBA" id="ARBA00023015"/>
    </source>
</evidence>
<accession>A0A3M0MCR0</accession>
<dbReference type="Gene3D" id="3.40.190.290">
    <property type="match status" value="1"/>
</dbReference>
<dbReference type="InterPro" id="IPR005119">
    <property type="entry name" value="LysR_subst-bd"/>
</dbReference>
<reference evidence="6 7" key="1">
    <citation type="submission" date="2018-07" db="EMBL/GenBank/DDBJ databases">
        <authorList>
            <person name="Zhang Y."/>
            <person name="Wang L."/>
            <person name="Ma S."/>
        </authorList>
    </citation>
    <scope>NUCLEOTIDE SEQUENCE [LARGE SCALE GENOMIC DNA]</scope>
    <source>
        <strain evidence="6 7">4-2</strain>
    </source>
</reference>
<proteinExistence type="inferred from homology"/>
<sequence length="300" mass="32832">MDRLAADRMFAQVVRLGGFSAAAKQLGTSPGQASKLVSWLEAHLGVRLLNRTTRAISPTAEGEAYYTRISAIIEQLDDLDDSLRDAGQNPRGQVRLTAPLTFGTVQLMPALADFARQHPGIGLEVHFTDSYMGLAEHGFDAAIRIGQPADSTLKARKLGVMRIQVVAALGYLKARDVPRRPADLAGHDIVTDLNFARPDAWNFRDRGEPVLLDLPGRLRFGNAEACVIAAEAGLGITRVPDFISAPAIRAGRLVEILAKYRDGESGVYAMTPSGRHMTSRLRVLLEFLRDRWGPDHDWSN</sequence>
<name>A0A3M0MCR0_9RHOB</name>
<keyword evidence="2" id="KW-0805">Transcription regulation</keyword>
<dbReference type="PANTHER" id="PTHR30537:SF5">
    <property type="entry name" value="HTH-TYPE TRANSCRIPTIONAL ACTIVATOR TTDR-RELATED"/>
    <property type="match status" value="1"/>
</dbReference>
<gene>
    <name evidence="6" type="ORF">C9E81_12940</name>
</gene>
<feature type="domain" description="HTH lysR-type" evidence="5">
    <location>
        <begin position="1"/>
        <end position="59"/>
    </location>
</feature>
<evidence type="ECO:0000313" key="6">
    <source>
        <dbReference type="EMBL" id="RMC34983.1"/>
    </source>
</evidence>
<dbReference type="InterPro" id="IPR036390">
    <property type="entry name" value="WH_DNA-bd_sf"/>
</dbReference>
<dbReference type="InterPro" id="IPR000847">
    <property type="entry name" value="LysR_HTH_N"/>
</dbReference>
<dbReference type="InterPro" id="IPR036388">
    <property type="entry name" value="WH-like_DNA-bd_sf"/>
</dbReference>
<dbReference type="FunFam" id="1.10.10.10:FF:000001">
    <property type="entry name" value="LysR family transcriptional regulator"/>
    <property type="match status" value="1"/>
</dbReference>
<keyword evidence="3" id="KW-0238">DNA-binding</keyword>
<evidence type="ECO:0000256" key="4">
    <source>
        <dbReference type="ARBA" id="ARBA00023163"/>
    </source>
</evidence>
<dbReference type="Proteomes" id="UP000273516">
    <property type="component" value="Unassembled WGS sequence"/>
</dbReference>